<dbReference type="AlphaFoldDB" id="A0A5B7K405"/>
<reference evidence="1 2" key="1">
    <citation type="submission" date="2019-05" db="EMBL/GenBank/DDBJ databases">
        <title>Another draft genome of Portunus trituberculatus and its Hox gene families provides insights of decapod evolution.</title>
        <authorList>
            <person name="Jeong J.-H."/>
            <person name="Song I."/>
            <person name="Kim S."/>
            <person name="Choi T."/>
            <person name="Kim D."/>
            <person name="Ryu S."/>
            <person name="Kim W."/>
        </authorList>
    </citation>
    <scope>NUCLEOTIDE SEQUENCE [LARGE SCALE GENOMIC DNA]</scope>
    <source>
        <tissue evidence="1">Muscle</tissue>
    </source>
</reference>
<evidence type="ECO:0000313" key="1">
    <source>
        <dbReference type="EMBL" id="MPD03233.1"/>
    </source>
</evidence>
<protein>
    <submittedName>
        <fullName evidence="1">Uncharacterized protein</fullName>
    </submittedName>
</protein>
<organism evidence="1 2">
    <name type="scientific">Portunus trituberculatus</name>
    <name type="common">Swimming crab</name>
    <name type="synonym">Neptunus trituberculatus</name>
    <dbReference type="NCBI Taxonomy" id="210409"/>
    <lineage>
        <taxon>Eukaryota</taxon>
        <taxon>Metazoa</taxon>
        <taxon>Ecdysozoa</taxon>
        <taxon>Arthropoda</taxon>
        <taxon>Crustacea</taxon>
        <taxon>Multicrustacea</taxon>
        <taxon>Malacostraca</taxon>
        <taxon>Eumalacostraca</taxon>
        <taxon>Eucarida</taxon>
        <taxon>Decapoda</taxon>
        <taxon>Pleocyemata</taxon>
        <taxon>Brachyura</taxon>
        <taxon>Eubrachyura</taxon>
        <taxon>Portunoidea</taxon>
        <taxon>Portunidae</taxon>
        <taxon>Portuninae</taxon>
        <taxon>Portunus</taxon>
    </lineage>
</organism>
<dbReference type="EMBL" id="VSRR010135303">
    <property type="protein sequence ID" value="MPD03233.1"/>
    <property type="molecule type" value="Genomic_DNA"/>
</dbReference>
<comment type="caution">
    <text evidence="1">The sequence shown here is derived from an EMBL/GenBank/DDBJ whole genome shotgun (WGS) entry which is preliminary data.</text>
</comment>
<evidence type="ECO:0000313" key="2">
    <source>
        <dbReference type="Proteomes" id="UP000324222"/>
    </source>
</evidence>
<dbReference type="Proteomes" id="UP000324222">
    <property type="component" value="Unassembled WGS sequence"/>
</dbReference>
<keyword evidence="2" id="KW-1185">Reference proteome</keyword>
<gene>
    <name evidence="1" type="ORF">E2C01_098858</name>
</gene>
<proteinExistence type="predicted"/>
<sequence>MATAEGQETWVSSLLIGAGPASPEGVNKENLELTTFTVNLSSPPMPSDVPIRRSVAEILRKWSTVGTKYKNLQNWWRELKNTTTYDLFAFFGNPKLTNM</sequence>
<name>A0A5B7K405_PORTR</name>
<accession>A0A5B7K405</accession>